<reference evidence="3" key="1">
    <citation type="submission" date="2019-10" db="EMBL/GenBank/DDBJ databases">
        <title>Complete genome sequence of Corynebacterium urogenitalis DSM 108747, isolated from the genital tract of a cow.</title>
        <authorList>
            <person name="Ruckert C."/>
            <person name="Ballas P."/>
            <person name="Wagener K."/>
            <person name="Drillich M."/>
            <person name="Kaempfer P."/>
            <person name="Busse H.-J."/>
            <person name="Ehling-Schulz M."/>
        </authorList>
    </citation>
    <scope>NUCLEOTIDE SEQUENCE [LARGE SCALE GENOMIC DNA]</scope>
    <source>
        <strain evidence="3">LMM 1652</strain>
    </source>
</reference>
<protein>
    <submittedName>
        <fullName evidence="2">Uncharacterized protein</fullName>
    </submittedName>
</protein>
<feature type="transmembrane region" description="Helical" evidence="1">
    <location>
        <begin position="56"/>
        <end position="76"/>
    </location>
</feature>
<dbReference type="KEGG" id="cuo:CUROG_09175"/>
<evidence type="ECO:0000256" key="1">
    <source>
        <dbReference type="SAM" id="Phobius"/>
    </source>
</evidence>
<sequence length="167" mass="18265">MSYLDSVLQRYNNAVNDEYEREIMHQSSTLALHLTTYVTVLMAAILAWVIPGPQSLWSLLLILAAPICSFIAGRWMSKRVPRPSSLKANGFEMAFLIIVIAVWIAGIWVNAYEAEISSGIGLICGGVVGGIAGGVAAQFAAKKTRAMDMKRLDAELDEVDTDEFERA</sequence>
<dbReference type="Proteomes" id="UP000326711">
    <property type="component" value="Chromosome"/>
</dbReference>
<organism evidence="2 3">
    <name type="scientific">Corynebacterium urogenitale</name>
    <dbReference type="NCBI Taxonomy" id="2487892"/>
    <lineage>
        <taxon>Bacteria</taxon>
        <taxon>Bacillati</taxon>
        <taxon>Actinomycetota</taxon>
        <taxon>Actinomycetes</taxon>
        <taxon>Mycobacteriales</taxon>
        <taxon>Corynebacteriaceae</taxon>
        <taxon>Corynebacterium</taxon>
    </lineage>
</organism>
<dbReference type="EMBL" id="CP045032">
    <property type="protein sequence ID" value="QFQ03179.1"/>
    <property type="molecule type" value="Genomic_DNA"/>
</dbReference>
<keyword evidence="1" id="KW-1133">Transmembrane helix</keyword>
<dbReference type="AlphaFoldDB" id="A0A5J6ZCJ3"/>
<dbReference type="OrthoDB" id="4424710at2"/>
<evidence type="ECO:0000313" key="3">
    <source>
        <dbReference type="Proteomes" id="UP000326711"/>
    </source>
</evidence>
<accession>A0A5J6ZCJ3</accession>
<keyword evidence="3" id="KW-1185">Reference proteome</keyword>
<gene>
    <name evidence="2" type="ORF">CUROG_09175</name>
</gene>
<dbReference type="RefSeq" id="WP_151903452.1">
    <property type="nucleotide sequence ID" value="NZ_CP045032.1"/>
</dbReference>
<name>A0A5J6ZCJ3_9CORY</name>
<evidence type="ECO:0000313" key="2">
    <source>
        <dbReference type="EMBL" id="QFQ03179.1"/>
    </source>
</evidence>
<feature type="transmembrane region" description="Helical" evidence="1">
    <location>
        <begin position="120"/>
        <end position="141"/>
    </location>
</feature>
<proteinExistence type="predicted"/>
<feature type="transmembrane region" description="Helical" evidence="1">
    <location>
        <begin position="30"/>
        <end position="50"/>
    </location>
</feature>
<keyword evidence="1" id="KW-0472">Membrane</keyword>
<feature type="transmembrane region" description="Helical" evidence="1">
    <location>
        <begin position="88"/>
        <end position="108"/>
    </location>
</feature>
<keyword evidence="1" id="KW-0812">Transmembrane</keyword>